<feature type="transmembrane region" description="Helical" evidence="2">
    <location>
        <begin position="94"/>
        <end position="114"/>
    </location>
</feature>
<keyword evidence="2" id="KW-0472">Membrane</keyword>
<feature type="region of interest" description="Disordered" evidence="1">
    <location>
        <begin position="137"/>
        <end position="158"/>
    </location>
</feature>
<evidence type="ECO:0000256" key="1">
    <source>
        <dbReference type="SAM" id="MobiDB-lite"/>
    </source>
</evidence>
<keyword evidence="2" id="KW-1133">Transmembrane helix</keyword>
<feature type="region of interest" description="Disordered" evidence="1">
    <location>
        <begin position="226"/>
        <end position="262"/>
    </location>
</feature>
<feature type="transmembrane region" description="Helical" evidence="2">
    <location>
        <begin position="27"/>
        <end position="47"/>
    </location>
</feature>
<dbReference type="InParanoid" id="S8EGD0"/>
<evidence type="ECO:0000313" key="3">
    <source>
        <dbReference type="EMBL" id="EPT03348.1"/>
    </source>
</evidence>
<proteinExistence type="predicted"/>
<name>S8EGD0_FOMSC</name>
<dbReference type="eggNOG" id="ENOG502SC5J">
    <property type="taxonomic scope" value="Eukaryota"/>
</dbReference>
<reference evidence="3 4" key="1">
    <citation type="journal article" date="2012" name="Science">
        <title>The Paleozoic origin of enzymatic lignin decomposition reconstructed from 31 fungal genomes.</title>
        <authorList>
            <person name="Floudas D."/>
            <person name="Binder M."/>
            <person name="Riley R."/>
            <person name="Barry K."/>
            <person name="Blanchette R.A."/>
            <person name="Henrissat B."/>
            <person name="Martinez A.T."/>
            <person name="Otillar R."/>
            <person name="Spatafora J.W."/>
            <person name="Yadav J.S."/>
            <person name="Aerts A."/>
            <person name="Benoit I."/>
            <person name="Boyd A."/>
            <person name="Carlson A."/>
            <person name="Copeland A."/>
            <person name="Coutinho P.M."/>
            <person name="de Vries R.P."/>
            <person name="Ferreira P."/>
            <person name="Findley K."/>
            <person name="Foster B."/>
            <person name="Gaskell J."/>
            <person name="Glotzer D."/>
            <person name="Gorecki P."/>
            <person name="Heitman J."/>
            <person name="Hesse C."/>
            <person name="Hori C."/>
            <person name="Igarashi K."/>
            <person name="Jurgens J.A."/>
            <person name="Kallen N."/>
            <person name="Kersten P."/>
            <person name="Kohler A."/>
            <person name="Kuees U."/>
            <person name="Kumar T.K.A."/>
            <person name="Kuo A."/>
            <person name="LaButti K."/>
            <person name="Larrondo L.F."/>
            <person name="Lindquist E."/>
            <person name="Ling A."/>
            <person name="Lombard V."/>
            <person name="Lucas S."/>
            <person name="Lundell T."/>
            <person name="Martin R."/>
            <person name="McLaughlin D.J."/>
            <person name="Morgenstern I."/>
            <person name="Morin E."/>
            <person name="Murat C."/>
            <person name="Nagy L.G."/>
            <person name="Nolan M."/>
            <person name="Ohm R.A."/>
            <person name="Patyshakuliyeva A."/>
            <person name="Rokas A."/>
            <person name="Ruiz-Duenas F.J."/>
            <person name="Sabat G."/>
            <person name="Salamov A."/>
            <person name="Samejima M."/>
            <person name="Schmutz J."/>
            <person name="Slot J.C."/>
            <person name="St John F."/>
            <person name="Stenlid J."/>
            <person name="Sun H."/>
            <person name="Sun S."/>
            <person name="Syed K."/>
            <person name="Tsang A."/>
            <person name="Wiebenga A."/>
            <person name="Young D."/>
            <person name="Pisabarro A."/>
            <person name="Eastwood D.C."/>
            <person name="Martin F."/>
            <person name="Cullen D."/>
            <person name="Grigoriev I.V."/>
            <person name="Hibbett D.S."/>
        </authorList>
    </citation>
    <scope>NUCLEOTIDE SEQUENCE</scope>
    <source>
        <strain evidence="4">FP-58527</strain>
    </source>
</reference>
<accession>S8EGD0</accession>
<dbReference type="HOGENOM" id="CLU_102614_0_0_1"/>
<sequence>MDGWQDHLHFTLLGEHVLFPNLHLDSLWKLALASLLSIVICSSERILTYAIVKHWGPASMRRSRVRQATWRAFLHWLVTFDRLMYMLIAMTFNVALIVITVTTLSFGQFIIELLELPPSPSHSHSAEYKEPLLPSHSQPLSHYHDRDSADDPHGYADSYPPPIPLTIHTHRPVAVRACSEKPPMMRSTRSGSLRTKPEGLNIYIHPSENNVVRADVVARELGLTSEDDEDEATGIYHGDAQETEPLWEPGKGKDVARSLLKR</sequence>
<protein>
    <recommendedName>
        <fullName evidence="5">Copper transporter</fullName>
    </recommendedName>
</protein>
<dbReference type="Proteomes" id="UP000015241">
    <property type="component" value="Unassembled WGS sequence"/>
</dbReference>
<evidence type="ECO:0000313" key="4">
    <source>
        <dbReference type="Proteomes" id="UP000015241"/>
    </source>
</evidence>
<dbReference type="OrthoDB" id="73901at2759"/>
<evidence type="ECO:0008006" key="5">
    <source>
        <dbReference type="Google" id="ProtNLM"/>
    </source>
</evidence>
<evidence type="ECO:0000256" key="2">
    <source>
        <dbReference type="SAM" id="Phobius"/>
    </source>
</evidence>
<gene>
    <name evidence="3" type="ORF">FOMPIDRAFT_1116114</name>
</gene>
<keyword evidence="2" id="KW-0812">Transmembrane</keyword>
<keyword evidence="4" id="KW-1185">Reference proteome</keyword>
<dbReference type="EMBL" id="KE504130">
    <property type="protein sequence ID" value="EPT03348.1"/>
    <property type="molecule type" value="Genomic_DNA"/>
</dbReference>
<dbReference type="AlphaFoldDB" id="S8EGD0"/>
<feature type="compositionally biased region" description="Basic and acidic residues" evidence="1">
    <location>
        <begin position="142"/>
        <end position="154"/>
    </location>
</feature>
<organism evidence="3 4">
    <name type="scientific">Fomitopsis schrenkii</name>
    <name type="common">Brown rot fungus</name>
    <dbReference type="NCBI Taxonomy" id="2126942"/>
    <lineage>
        <taxon>Eukaryota</taxon>
        <taxon>Fungi</taxon>
        <taxon>Dikarya</taxon>
        <taxon>Basidiomycota</taxon>
        <taxon>Agaricomycotina</taxon>
        <taxon>Agaricomycetes</taxon>
        <taxon>Polyporales</taxon>
        <taxon>Fomitopsis</taxon>
    </lineage>
</organism>